<feature type="region of interest" description="Disordered" evidence="1">
    <location>
        <begin position="1"/>
        <end position="31"/>
    </location>
</feature>
<feature type="compositionally biased region" description="Low complexity" evidence="1">
    <location>
        <begin position="110"/>
        <end position="120"/>
    </location>
</feature>
<proteinExistence type="predicted"/>
<evidence type="ECO:0000259" key="3">
    <source>
        <dbReference type="Pfam" id="PF13828"/>
    </source>
</evidence>
<feature type="transmembrane region" description="Helical" evidence="2">
    <location>
        <begin position="39"/>
        <end position="65"/>
    </location>
</feature>
<evidence type="ECO:0000259" key="4">
    <source>
        <dbReference type="Pfam" id="PF13845"/>
    </source>
</evidence>
<evidence type="ECO:0000313" key="6">
    <source>
        <dbReference type="Proteomes" id="UP000255355"/>
    </source>
</evidence>
<feature type="domain" description="DUF4190" evidence="3">
    <location>
        <begin position="39"/>
        <end position="94"/>
    </location>
</feature>
<comment type="caution">
    <text evidence="5">The sequence shown here is derived from an EMBL/GenBank/DDBJ whole genome shotgun (WGS) entry which is preliminary data.</text>
</comment>
<dbReference type="AlphaFoldDB" id="A0A370H9L4"/>
<evidence type="ECO:0000256" key="1">
    <source>
        <dbReference type="SAM" id="MobiDB-lite"/>
    </source>
</evidence>
<keyword evidence="2" id="KW-0812">Transmembrane</keyword>
<name>A0A370H9L4_9NOCA</name>
<dbReference type="Pfam" id="PF13828">
    <property type="entry name" value="DUF4190"/>
    <property type="match status" value="1"/>
</dbReference>
<feature type="domain" description="Septum formation-related" evidence="4">
    <location>
        <begin position="105"/>
        <end position="217"/>
    </location>
</feature>
<reference evidence="5 6" key="1">
    <citation type="submission" date="2018-07" db="EMBL/GenBank/DDBJ databases">
        <title>Genomic Encyclopedia of Type Strains, Phase IV (KMG-IV): sequencing the most valuable type-strain genomes for metagenomic binning, comparative biology and taxonomic classification.</title>
        <authorList>
            <person name="Goeker M."/>
        </authorList>
    </citation>
    <scope>NUCLEOTIDE SEQUENCE [LARGE SCALE GENOMIC DNA]</scope>
    <source>
        <strain evidence="5 6">DSM 44952</strain>
    </source>
</reference>
<dbReference type="InterPro" id="IPR025241">
    <property type="entry name" value="DUF4190"/>
</dbReference>
<protein>
    <submittedName>
        <fullName evidence="5">Putative regulator of septum formation</fullName>
    </submittedName>
</protein>
<evidence type="ECO:0000256" key="2">
    <source>
        <dbReference type="SAM" id="Phobius"/>
    </source>
</evidence>
<keyword evidence="6" id="KW-1185">Reference proteome</keyword>
<sequence length="233" mass="24129">MNQQPPQGFSQPVPPPGGYPPAPGGNFAQAPRQQGTNGLAIASLVLGIIGGVCGLAAVFGIIALVQIKKTGQRGKGFAIAGLALTAVWVAVGVIGFVAAAGSSEQRDASGEVTSGGSESVSRLREGDCVGGMEDGKRMTSVTVSPCEQAHDGEIIAQFDLPRGAWPGEPAVAQQAEEQCSTKIEQALANSPMYDQLSVSYLYPDNKKDWDRDRGVSCMVFEANGGKLTGKVPR</sequence>
<organism evidence="5 6">
    <name type="scientific">Nocardia mexicana</name>
    <dbReference type="NCBI Taxonomy" id="279262"/>
    <lineage>
        <taxon>Bacteria</taxon>
        <taxon>Bacillati</taxon>
        <taxon>Actinomycetota</taxon>
        <taxon>Actinomycetes</taxon>
        <taxon>Mycobacteriales</taxon>
        <taxon>Nocardiaceae</taxon>
        <taxon>Nocardia</taxon>
    </lineage>
</organism>
<dbReference type="Pfam" id="PF13845">
    <property type="entry name" value="Septum_form"/>
    <property type="match status" value="1"/>
</dbReference>
<feature type="compositionally biased region" description="Pro residues" evidence="1">
    <location>
        <begin position="12"/>
        <end position="23"/>
    </location>
</feature>
<dbReference type="EMBL" id="QQAZ01000003">
    <property type="protein sequence ID" value="RDI53362.1"/>
    <property type="molecule type" value="Genomic_DNA"/>
</dbReference>
<feature type="region of interest" description="Disordered" evidence="1">
    <location>
        <begin position="105"/>
        <end position="124"/>
    </location>
</feature>
<accession>A0A370H9L4</accession>
<evidence type="ECO:0000313" key="5">
    <source>
        <dbReference type="EMBL" id="RDI53362.1"/>
    </source>
</evidence>
<dbReference type="InterPro" id="IPR026004">
    <property type="entry name" value="Septum_form"/>
</dbReference>
<keyword evidence="2" id="KW-1133">Transmembrane helix</keyword>
<dbReference type="OrthoDB" id="3628931at2"/>
<dbReference type="Proteomes" id="UP000255355">
    <property type="component" value="Unassembled WGS sequence"/>
</dbReference>
<feature type="compositionally biased region" description="Low complexity" evidence="1">
    <location>
        <begin position="1"/>
        <end position="11"/>
    </location>
</feature>
<feature type="transmembrane region" description="Helical" evidence="2">
    <location>
        <begin position="77"/>
        <end position="99"/>
    </location>
</feature>
<keyword evidence="2" id="KW-0472">Membrane</keyword>
<gene>
    <name evidence="5" type="ORF">DFR68_103752</name>
</gene>
<dbReference type="RefSeq" id="WP_068012445.1">
    <property type="nucleotide sequence ID" value="NZ_QQAZ01000003.1"/>
</dbReference>
<dbReference type="STRING" id="1210089.GCA_001613165_00078"/>